<dbReference type="InterPro" id="IPR051531">
    <property type="entry name" value="N-acetyltransferase"/>
</dbReference>
<feature type="domain" description="N-acetyltransferase" evidence="1">
    <location>
        <begin position="39"/>
        <end position="191"/>
    </location>
</feature>
<name>A0ABR8N1X6_9BACL</name>
<gene>
    <name evidence="2" type="ORF">H8B09_24100</name>
</gene>
<dbReference type="PANTHER" id="PTHR43792">
    <property type="entry name" value="GNAT FAMILY, PUTATIVE (AFU_ORTHOLOGUE AFUA_3G00765)-RELATED-RELATED"/>
    <property type="match status" value="1"/>
</dbReference>
<keyword evidence="3" id="KW-1185">Reference proteome</keyword>
<evidence type="ECO:0000259" key="1">
    <source>
        <dbReference type="PROSITE" id="PS51186"/>
    </source>
</evidence>
<protein>
    <submittedName>
        <fullName evidence="2">GNAT family N-acetyltransferase</fullName>
    </submittedName>
</protein>
<dbReference type="RefSeq" id="WP_191206171.1">
    <property type="nucleotide sequence ID" value="NZ_JACXZA010000007.1"/>
</dbReference>
<comment type="caution">
    <text evidence="2">The sequence shown here is derived from an EMBL/GenBank/DDBJ whole genome shotgun (WGS) entry which is preliminary data.</text>
</comment>
<dbReference type="InterPro" id="IPR016181">
    <property type="entry name" value="Acyl_CoA_acyltransferase"/>
</dbReference>
<dbReference type="SUPFAM" id="SSF55729">
    <property type="entry name" value="Acyl-CoA N-acyltransferases (Nat)"/>
    <property type="match status" value="1"/>
</dbReference>
<dbReference type="InterPro" id="IPR000182">
    <property type="entry name" value="GNAT_dom"/>
</dbReference>
<dbReference type="Proteomes" id="UP000609346">
    <property type="component" value="Unassembled WGS sequence"/>
</dbReference>
<dbReference type="Gene3D" id="3.40.630.30">
    <property type="match status" value="1"/>
</dbReference>
<dbReference type="PROSITE" id="PS51186">
    <property type="entry name" value="GNAT"/>
    <property type="match status" value="1"/>
</dbReference>
<evidence type="ECO:0000313" key="2">
    <source>
        <dbReference type="EMBL" id="MBD3921865.1"/>
    </source>
</evidence>
<sequence>MSHSQEQNRNVFTIECEDIVLREFQENDLDAFHALTWEPHFHAYLTDWNVAREQREEWFLQYEIPDNKRFLDAVAQDGDIGELRLRLGIILKATGQFIGVCGTGIKDELPAPNREILYGISSGHRNKGYTTQAAQGLIKFLFDHTNVTELIAIAEISNLPSNKVIQKCGFVFQNDVVIDHQNYHYYKLSAN</sequence>
<dbReference type="EMBL" id="JACXZA010000007">
    <property type="protein sequence ID" value="MBD3921865.1"/>
    <property type="molecule type" value="Genomic_DNA"/>
</dbReference>
<dbReference type="Pfam" id="PF13302">
    <property type="entry name" value="Acetyltransf_3"/>
    <property type="match status" value="1"/>
</dbReference>
<proteinExistence type="predicted"/>
<organism evidence="2 3">
    <name type="scientific">Paenibacillus terricola</name>
    <dbReference type="NCBI Taxonomy" id="2763503"/>
    <lineage>
        <taxon>Bacteria</taxon>
        <taxon>Bacillati</taxon>
        <taxon>Bacillota</taxon>
        <taxon>Bacilli</taxon>
        <taxon>Bacillales</taxon>
        <taxon>Paenibacillaceae</taxon>
        <taxon>Paenibacillus</taxon>
    </lineage>
</organism>
<evidence type="ECO:0000313" key="3">
    <source>
        <dbReference type="Proteomes" id="UP000609346"/>
    </source>
</evidence>
<accession>A0ABR8N1X6</accession>
<dbReference type="PANTHER" id="PTHR43792:SF9">
    <property type="entry name" value="RIBOSOMAL-PROTEIN-ALANINE ACETYLTRANSFERASE"/>
    <property type="match status" value="1"/>
</dbReference>
<reference evidence="2 3" key="1">
    <citation type="submission" date="2020-09" db="EMBL/GenBank/DDBJ databases">
        <title>Paenibacillus sp. strain PR3 16S rRNA gene Genome sequencing and assembly.</title>
        <authorList>
            <person name="Kim J."/>
        </authorList>
    </citation>
    <scope>NUCLEOTIDE SEQUENCE [LARGE SCALE GENOMIC DNA]</scope>
    <source>
        <strain evidence="2 3">PR3</strain>
    </source>
</reference>